<evidence type="ECO:0000256" key="8">
    <source>
        <dbReference type="ARBA" id="ARBA00023049"/>
    </source>
</evidence>
<dbReference type="Gene3D" id="3.30.2010.10">
    <property type="entry name" value="Metalloproteases ('zincins'), catalytic domain"/>
    <property type="match status" value="1"/>
</dbReference>
<dbReference type="GO" id="GO:0008237">
    <property type="term" value="F:metallopeptidase activity"/>
    <property type="evidence" value="ECO:0007669"/>
    <property type="project" value="UniProtKB-KW"/>
</dbReference>
<keyword evidence="2 10" id="KW-0645">Protease</keyword>
<comment type="similarity">
    <text evidence="10">Belongs to the peptidase M48 family.</text>
</comment>
<keyword evidence="4" id="KW-0479">Metal-binding</keyword>
<feature type="transmembrane region" description="Helical" evidence="11">
    <location>
        <begin position="7"/>
        <end position="25"/>
    </location>
</feature>
<accession>A0ABW2IMT1</accession>
<evidence type="ECO:0000256" key="3">
    <source>
        <dbReference type="ARBA" id="ARBA00022692"/>
    </source>
</evidence>
<keyword evidence="7 11" id="KW-1133">Transmembrane helix</keyword>
<dbReference type="InterPro" id="IPR001915">
    <property type="entry name" value="Peptidase_M48"/>
</dbReference>
<evidence type="ECO:0000256" key="9">
    <source>
        <dbReference type="ARBA" id="ARBA00023136"/>
    </source>
</evidence>
<dbReference type="Pfam" id="PF01435">
    <property type="entry name" value="Peptidase_M48"/>
    <property type="match status" value="1"/>
</dbReference>
<comment type="cofactor">
    <cofactor evidence="10">
        <name>Zn(2+)</name>
        <dbReference type="ChEBI" id="CHEBI:29105"/>
    </cofactor>
    <text evidence="10">Binds 1 zinc ion per subunit.</text>
</comment>
<dbReference type="RefSeq" id="WP_382167912.1">
    <property type="nucleotide sequence ID" value="NZ_JBHTBR010000005.1"/>
</dbReference>
<evidence type="ECO:0000256" key="4">
    <source>
        <dbReference type="ARBA" id="ARBA00022723"/>
    </source>
</evidence>
<dbReference type="PANTHER" id="PTHR43221:SF2">
    <property type="entry name" value="PROTEASE HTPX HOMOLOG"/>
    <property type="match status" value="1"/>
</dbReference>
<name>A0ABW2IMT1_9PROT</name>
<organism evidence="13 14">
    <name type="scientific">Hirschia litorea</name>
    <dbReference type="NCBI Taxonomy" id="1199156"/>
    <lineage>
        <taxon>Bacteria</taxon>
        <taxon>Pseudomonadati</taxon>
        <taxon>Pseudomonadota</taxon>
        <taxon>Alphaproteobacteria</taxon>
        <taxon>Hyphomonadales</taxon>
        <taxon>Hyphomonadaceae</taxon>
        <taxon>Hirschia</taxon>
    </lineage>
</organism>
<evidence type="ECO:0000256" key="5">
    <source>
        <dbReference type="ARBA" id="ARBA00022801"/>
    </source>
</evidence>
<keyword evidence="14" id="KW-1185">Reference proteome</keyword>
<evidence type="ECO:0000259" key="12">
    <source>
        <dbReference type="Pfam" id="PF01435"/>
    </source>
</evidence>
<evidence type="ECO:0000313" key="13">
    <source>
        <dbReference type="EMBL" id="MFC7292465.1"/>
    </source>
</evidence>
<keyword evidence="5 10" id="KW-0378">Hydrolase</keyword>
<keyword evidence="3 11" id="KW-0812">Transmembrane</keyword>
<sequence>MSYLRATLFMFFIHAIFAGIGFAIYGTQGAIIGTGIALLFHVVIFWKADKLVLRIHKAHEVDENHPSPMVRAFVKECRELSISAGMICPRLFIMDAHQPNAFAVGRDALHASIAVTNGLLMTLNRVETRAVIAHELAHVRRGDSLSMGIASAVSGLINNLTWIIFKPIGLQKISSRFVSRTIALIFASKAREHAADKEGAKICGKPLDLASALEKIERNTVSLLNPIAEKNPATAHIYVVDPLHASKRTHRSSHPATEKRIARLRRQAETLTPQSIAKSESHY</sequence>
<evidence type="ECO:0000256" key="10">
    <source>
        <dbReference type="RuleBase" id="RU003983"/>
    </source>
</evidence>
<feature type="transmembrane region" description="Helical" evidence="11">
    <location>
        <begin position="31"/>
        <end position="48"/>
    </location>
</feature>
<evidence type="ECO:0000256" key="11">
    <source>
        <dbReference type="SAM" id="Phobius"/>
    </source>
</evidence>
<protein>
    <submittedName>
        <fullName evidence="13">M48 family metalloprotease</fullName>
        <ecNumber evidence="13">3.4.24.-</ecNumber>
    </submittedName>
</protein>
<comment type="caution">
    <text evidence="13">The sequence shown here is derived from an EMBL/GenBank/DDBJ whole genome shotgun (WGS) entry which is preliminary data.</text>
</comment>
<keyword evidence="6 10" id="KW-0862">Zinc</keyword>
<evidence type="ECO:0000256" key="7">
    <source>
        <dbReference type="ARBA" id="ARBA00022989"/>
    </source>
</evidence>
<reference evidence="14" key="1">
    <citation type="journal article" date="2019" name="Int. J. Syst. Evol. Microbiol.">
        <title>The Global Catalogue of Microorganisms (GCM) 10K type strain sequencing project: providing services to taxonomists for standard genome sequencing and annotation.</title>
        <authorList>
            <consortium name="The Broad Institute Genomics Platform"/>
            <consortium name="The Broad Institute Genome Sequencing Center for Infectious Disease"/>
            <person name="Wu L."/>
            <person name="Ma J."/>
        </authorList>
    </citation>
    <scope>NUCLEOTIDE SEQUENCE [LARGE SCALE GENOMIC DNA]</scope>
    <source>
        <strain evidence="14">CCUG 51308</strain>
    </source>
</reference>
<dbReference type="EMBL" id="JBHTBR010000005">
    <property type="protein sequence ID" value="MFC7292465.1"/>
    <property type="molecule type" value="Genomic_DNA"/>
</dbReference>
<evidence type="ECO:0000313" key="14">
    <source>
        <dbReference type="Proteomes" id="UP001596492"/>
    </source>
</evidence>
<evidence type="ECO:0000256" key="2">
    <source>
        <dbReference type="ARBA" id="ARBA00022670"/>
    </source>
</evidence>
<evidence type="ECO:0000256" key="1">
    <source>
        <dbReference type="ARBA" id="ARBA00022475"/>
    </source>
</evidence>
<dbReference type="InterPro" id="IPR050083">
    <property type="entry name" value="HtpX_protease"/>
</dbReference>
<dbReference type="EC" id="3.4.24.-" evidence="13"/>
<feature type="domain" description="Peptidase M48" evidence="12">
    <location>
        <begin position="85"/>
        <end position="266"/>
    </location>
</feature>
<evidence type="ECO:0000256" key="6">
    <source>
        <dbReference type="ARBA" id="ARBA00022833"/>
    </source>
</evidence>
<proteinExistence type="inferred from homology"/>
<keyword evidence="9 11" id="KW-0472">Membrane</keyword>
<gene>
    <name evidence="13" type="ORF">ACFQS8_12615</name>
</gene>
<dbReference type="Proteomes" id="UP001596492">
    <property type="component" value="Unassembled WGS sequence"/>
</dbReference>
<keyword evidence="8 10" id="KW-0482">Metalloprotease</keyword>
<dbReference type="PANTHER" id="PTHR43221">
    <property type="entry name" value="PROTEASE HTPX"/>
    <property type="match status" value="1"/>
</dbReference>
<keyword evidence="1" id="KW-1003">Cell membrane</keyword>